<evidence type="ECO:0000256" key="5">
    <source>
        <dbReference type="ARBA" id="ARBA00023136"/>
    </source>
</evidence>
<proteinExistence type="predicted"/>
<evidence type="ECO:0000256" key="3">
    <source>
        <dbReference type="ARBA" id="ARBA00022692"/>
    </source>
</evidence>
<dbReference type="Gene3D" id="1.20.1250.20">
    <property type="entry name" value="MFS general substrate transporter like domains"/>
    <property type="match status" value="1"/>
</dbReference>
<dbReference type="PANTHER" id="PTHR43124">
    <property type="entry name" value="PURINE EFFLUX PUMP PBUE"/>
    <property type="match status" value="1"/>
</dbReference>
<evidence type="ECO:0000256" key="6">
    <source>
        <dbReference type="SAM" id="Phobius"/>
    </source>
</evidence>
<dbReference type="InterPro" id="IPR036259">
    <property type="entry name" value="MFS_trans_sf"/>
</dbReference>
<reference evidence="8" key="1">
    <citation type="submission" date="2016-10" db="EMBL/GenBank/DDBJ databases">
        <authorList>
            <person name="Varghese N."/>
            <person name="Submissions S."/>
        </authorList>
    </citation>
    <scope>NUCLEOTIDE SEQUENCE [LARGE SCALE GENOMIC DNA]</scope>
    <source>
        <strain evidence="8">DSM 9751</strain>
    </source>
</reference>
<evidence type="ECO:0000313" key="7">
    <source>
        <dbReference type="EMBL" id="SED29247.1"/>
    </source>
</evidence>
<gene>
    <name evidence="7" type="ORF">SAMN05216178_6647</name>
</gene>
<dbReference type="SUPFAM" id="SSF103473">
    <property type="entry name" value="MFS general substrate transporter"/>
    <property type="match status" value="1"/>
</dbReference>
<accession>A0A1H4ZGZ6</accession>
<feature type="transmembrane region" description="Helical" evidence="6">
    <location>
        <begin position="101"/>
        <end position="121"/>
    </location>
</feature>
<dbReference type="PANTHER" id="PTHR43124:SF10">
    <property type="entry name" value="PURINE EFFLUX PUMP PBUE"/>
    <property type="match status" value="1"/>
</dbReference>
<feature type="transmembrane region" description="Helical" evidence="6">
    <location>
        <begin position="351"/>
        <end position="371"/>
    </location>
</feature>
<keyword evidence="4 6" id="KW-1133">Transmembrane helix</keyword>
<feature type="transmembrane region" description="Helical" evidence="6">
    <location>
        <begin position="161"/>
        <end position="180"/>
    </location>
</feature>
<sequence length="417" mass="42720">MSLFQSIMKLTRRSDPTTTLLALDPANAEERPAVLAARAAWLLYALAPLITYITPVYLALLAQRVPLTEREIGLLAGAESLGGVIAALTARWWITRFNWRAAALAALLVMIAGIVATAFTLSPDVLLIIRATASIFGGGPLIVIAIVVLSESAAPDRNFAYAFTAQLVIGLVVLLLLPVAGDALGWTGVIILLAGCFVTALPLVGLLPKRSANPAALVVPAASLTRPSWLLLLSIALLSASTQASWAFSEVLGSDVGMSLSGMSQLLVGSTVLAVIGSLAAAPIGQRIGRLPAFIGGTAIILLCVSPLYLVLGPTTYVSYYLIGACASAFIAPFQLGALAGQKDASAAASLMPAVQAAGMMAGPAAVGLTADISHGPLWSVSIAVAFLLLAAPAFAAAAWSRNLNGVPPPQSGTPET</sequence>
<evidence type="ECO:0000256" key="2">
    <source>
        <dbReference type="ARBA" id="ARBA00022475"/>
    </source>
</evidence>
<dbReference type="Pfam" id="PF07690">
    <property type="entry name" value="MFS_1"/>
    <property type="match status" value="1"/>
</dbReference>
<feature type="transmembrane region" description="Helical" evidence="6">
    <location>
        <begin position="127"/>
        <end position="149"/>
    </location>
</feature>
<dbReference type="GO" id="GO:0005886">
    <property type="term" value="C:plasma membrane"/>
    <property type="evidence" value="ECO:0007669"/>
    <property type="project" value="UniProtKB-SubCell"/>
</dbReference>
<keyword evidence="5 6" id="KW-0472">Membrane</keyword>
<keyword evidence="2" id="KW-1003">Cell membrane</keyword>
<dbReference type="AlphaFoldDB" id="A0A1H4ZGZ6"/>
<name>A0A1H4ZGZ6_9PSED</name>
<feature type="transmembrane region" description="Helical" evidence="6">
    <location>
        <begin position="266"/>
        <end position="284"/>
    </location>
</feature>
<keyword evidence="3 6" id="KW-0812">Transmembrane</keyword>
<dbReference type="InterPro" id="IPR011701">
    <property type="entry name" value="MFS"/>
</dbReference>
<feature type="transmembrane region" description="Helical" evidence="6">
    <location>
        <begin position="186"/>
        <end position="207"/>
    </location>
</feature>
<evidence type="ECO:0000256" key="4">
    <source>
        <dbReference type="ARBA" id="ARBA00022989"/>
    </source>
</evidence>
<feature type="transmembrane region" description="Helical" evidence="6">
    <location>
        <begin position="72"/>
        <end position="94"/>
    </location>
</feature>
<evidence type="ECO:0000256" key="1">
    <source>
        <dbReference type="ARBA" id="ARBA00004651"/>
    </source>
</evidence>
<dbReference type="Proteomes" id="UP000198982">
    <property type="component" value="Unassembled WGS sequence"/>
</dbReference>
<feature type="transmembrane region" description="Helical" evidence="6">
    <location>
        <begin position="318"/>
        <end position="339"/>
    </location>
</feature>
<evidence type="ECO:0000313" key="8">
    <source>
        <dbReference type="Proteomes" id="UP000198982"/>
    </source>
</evidence>
<organism evidence="7 8">
    <name type="scientific">Pseudomonas saponiphila</name>
    <dbReference type="NCBI Taxonomy" id="556534"/>
    <lineage>
        <taxon>Bacteria</taxon>
        <taxon>Pseudomonadati</taxon>
        <taxon>Pseudomonadota</taxon>
        <taxon>Gammaproteobacteria</taxon>
        <taxon>Pseudomonadales</taxon>
        <taxon>Pseudomonadaceae</taxon>
        <taxon>Pseudomonas</taxon>
    </lineage>
</organism>
<feature type="transmembrane region" description="Helical" evidence="6">
    <location>
        <begin position="41"/>
        <end position="60"/>
    </location>
</feature>
<dbReference type="GO" id="GO:0022857">
    <property type="term" value="F:transmembrane transporter activity"/>
    <property type="evidence" value="ECO:0007669"/>
    <property type="project" value="InterPro"/>
</dbReference>
<feature type="transmembrane region" description="Helical" evidence="6">
    <location>
        <begin position="377"/>
        <end position="400"/>
    </location>
</feature>
<dbReference type="EMBL" id="FNTJ01000003">
    <property type="protein sequence ID" value="SED29247.1"/>
    <property type="molecule type" value="Genomic_DNA"/>
</dbReference>
<protein>
    <submittedName>
        <fullName evidence="7">Predicted arabinose efflux permease, MFS family</fullName>
    </submittedName>
</protein>
<dbReference type="InterPro" id="IPR050189">
    <property type="entry name" value="MFS_Efflux_Transporters"/>
</dbReference>
<feature type="transmembrane region" description="Helical" evidence="6">
    <location>
        <begin position="291"/>
        <end position="312"/>
    </location>
</feature>
<comment type="subcellular location">
    <subcellularLocation>
        <location evidence="1">Cell membrane</location>
        <topology evidence="1">Multi-pass membrane protein</topology>
    </subcellularLocation>
</comment>
<feature type="transmembrane region" description="Helical" evidence="6">
    <location>
        <begin position="228"/>
        <end position="246"/>
    </location>
</feature>
<keyword evidence="8" id="KW-1185">Reference proteome</keyword>